<evidence type="ECO:0000256" key="2">
    <source>
        <dbReference type="SAM" id="MobiDB-lite"/>
    </source>
</evidence>
<dbReference type="PANTHER" id="PTHR37028:SF4">
    <property type="entry name" value="ALMS MOTIF DOMAIN-CONTAINING PROTEIN"/>
    <property type="match status" value="1"/>
</dbReference>
<feature type="compositionally biased region" description="Basic residues" evidence="2">
    <location>
        <begin position="23"/>
        <end position="33"/>
    </location>
</feature>
<keyword evidence="1" id="KW-0175">Coiled coil</keyword>
<sequence>MTQETMSVASNIKATLLESPTPRKYRNRKKGRRSGSLVDEDRDDDDDDEEVVAVVSSIAHSSSGDLISLSLSAATDVSESFDLEEALKSLALTQTADKETVIVDSTDKKNGLLMLPIHPSSGRVPRTPPSTPEPPLVIFSDNEQSEVVPMSSNVYHLPSIKIEASQEEHSHKTELVATLTDVTGLAAASKESNTVELVDRNEQVLDHEILLSDSLAGMSLTNESMQDCKTVEAQFAVGTTLKCIVKDFASEQMQSLTGTGDVDISISEWGFHPPSATSTEFALPAHHLIQEPVEAELSPVENLTQPMPIYDLMGSSSISGLNYASNSSQPVLETLSTTDNSLAPFGDKMFHKLSQSPCHNKRKGDIRESKLYNNINTASKSCTKSVLKPRSAKRKGDASDVKPPPAPASAFTSGNHLKRLISRTKINESQPKAKFEVVAARSEPELTKDSMMHHTAKSITRIKAADARKTLLKSTAAKTSLSRKPTRTKMTTRLSVRGVDPVTSGQDEKMVIIAQLDPIAAEELYNSQRNVKRRLNAADAEAASNRLYANAMEAKARKESKREELQEMYTFAPQVNKYKRRMNTEESEDIKNNHFSHLHAHAKKLIEKKRDLQQQHERDGCTFVPSISRRAKQLTQPNRGSRYENLYKDAEEIKQKREMKLLEQIKTNEEQCPFRPTTAISRAQVRTRPLYDSEREKSKRLAREQQKIDSELSNCTFKPQVLSAKRLKSRAENLSTATADTAAVADPFSRLYQGSIDRTERLLKLRQERDEQEKAQAPFQPKISARSRTLKVKAKEPFYDRLYNKDYYMQVDAQREQRRLYGEQQFTFKPDIIAPPKEIQIKINERASSDKSIFERLYDQKDKVKEKIEMSEELRLLNELAECTFRPQIGVDAVLSNSGPTPPVWERLLSYDKSQVIEEREKLKEQLEMLECTFKPEV</sequence>
<proteinExistence type="predicted"/>
<feature type="region of interest" description="Disordered" evidence="2">
    <location>
        <begin position="1"/>
        <end position="48"/>
    </location>
</feature>
<feature type="coiled-coil region" evidence="1">
    <location>
        <begin position="521"/>
        <end position="568"/>
    </location>
</feature>
<dbReference type="OMA" id="YQSWSAE"/>
<dbReference type="PANTHER" id="PTHR37028">
    <property type="entry name" value="UNNAMED PRODUCT-RELATED"/>
    <property type="match status" value="1"/>
</dbReference>
<dbReference type="GeneID" id="36395177"/>
<evidence type="ECO:0000313" key="3">
    <source>
        <dbReference type="EMBL" id="CEG35791.1"/>
    </source>
</evidence>
<organism evidence="3 4">
    <name type="scientific">Plasmopara halstedii</name>
    <name type="common">Downy mildew of sunflower</name>
    <dbReference type="NCBI Taxonomy" id="4781"/>
    <lineage>
        <taxon>Eukaryota</taxon>
        <taxon>Sar</taxon>
        <taxon>Stramenopiles</taxon>
        <taxon>Oomycota</taxon>
        <taxon>Peronosporomycetes</taxon>
        <taxon>Peronosporales</taxon>
        <taxon>Peronosporaceae</taxon>
        <taxon>Plasmopara</taxon>
    </lineage>
</organism>
<accession>A0A0P1A735</accession>
<feature type="compositionally biased region" description="Basic and acidic residues" evidence="2">
    <location>
        <begin position="689"/>
        <end position="705"/>
    </location>
</feature>
<feature type="region of interest" description="Disordered" evidence="2">
    <location>
        <begin position="686"/>
        <end position="705"/>
    </location>
</feature>
<protein>
    <submittedName>
        <fullName evidence="3">Uncharacterized protein</fullName>
    </submittedName>
</protein>
<dbReference type="OrthoDB" id="299616at2759"/>
<dbReference type="AlphaFoldDB" id="A0A0P1A735"/>
<name>A0A0P1A735_PLAHL</name>
<keyword evidence="4" id="KW-1185">Reference proteome</keyword>
<evidence type="ECO:0000256" key="1">
    <source>
        <dbReference type="SAM" id="Coils"/>
    </source>
</evidence>
<feature type="region of interest" description="Disordered" evidence="2">
    <location>
        <begin position="383"/>
        <end position="413"/>
    </location>
</feature>
<feature type="compositionally biased region" description="Polar residues" evidence="2">
    <location>
        <begin position="1"/>
        <end position="13"/>
    </location>
</feature>
<evidence type="ECO:0000313" key="4">
    <source>
        <dbReference type="Proteomes" id="UP000054928"/>
    </source>
</evidence>
<reference evidence="4" key="1">
    <citation type="submission" date="2014-09" db="EMBL/GenBank/DDBJ databases">
        <authorList>
            <person name="Sharma Rahul"/>
            <person name="Thines Marco"/>
        </authorList>
    </citation>
    <scope>NUCLEOTIDE SEQUENCE [LARGE SCALE GENOMIC DNA]</scope>
</reference>
<feature type="compositionally biased region" description="Acidic residues" evidence="2">
    <location>
        <begin position="38"/>
        <end position="48"/>
    </location>
</feature>
<dbReference type="Proteomes" id="UP000054928">
    <property type="component" value="Unassembled WGS sequence"/>
</dbReference>
<dbReference type="RefSeq" id="XP_024572160.1">
    <property type="nucleotide sequence ID" value="XM_024728103.1"/>
</dbReference>
<dbReference type="EMBL" id="CCYD01000109">
    <property type="protein sequence ID" value="CEG35791.1"/>
    <property type="molecule type" value="Genomic_DNA"/>
</dbReference>